<dbReference type="NCBIfam" id="TIGR01866">
    <property type="entry name" value="cas_Csn2"/>
    <property type="match status" value="1"/>
</dbReference>
<organism evidence="1 2">
    <name type="scientific">Romboutsia sedimentorum</name>
    <dbReference type="NCBI Taxonomy" id="1368474"/>
    <lineage>
        <taxon>Bacteria</taxon>
        <taxon>Bacillati</taxon>
        <taxon>Bacillota</taxon>
        <taxon>Clostridia</taxon>
        <taxon>Peptostreptococcales</taxon>
        <taxon>Peptostreptococcaceae</taxon>
        <taxon>Romboutsia</taxon>
    </lineage>
</organism>
<dbReference type="Pfam" id="PF09711">
    <property type="entry name" value="Cas_Csn2"/>
    <property type="match status" value="1"/>
</dbReference>
<gene>
    <name evidence="1" type="primary">csn2</name>
    <name evidence="1" type="ORF">QOZ84_06945</name>
</gene>
<dbReference type="EMBL" id="JASKYM010000002">
    <property type="protein sequence ID" value="MDK2563280.1"/>
    <property type="molecule type" value="Genomic_DNA"/>
</dbReference>
<dbReference type="InterPro" id="IPR010146">
    <property type="entry name" value="CRISPR-assoc_prot_Csn2-typ"/>
</dbReference>
<evidence type="ECO:0000313" key="2">
    <source>
        <dbReference type="Proteomes" id="UP001301012"/>
    </source>
</evidence>
<dbReference type="Gene3D" id="3.40.50.11940">
    <property type="match status" value="2"/>
</dbReference>
<protein>
    <submittedName>
        <fullName evidence="1">Type II-A CRISPR-associated protein Csn2</fullName>
    </submittedName>
</protein>
<sequence length="231" mass="27644">MITLRFVGFENLVIFDERYVNLIEIAEKELFKKTVYIINKYSKNIEDGNDIVLLSNDNRLEISKNILVVNDFYNIDINSNKILKALYNEVEIQYNYEYGEENLLKNLENIFSNLHQILCSYDFEVEYKRELKVAELLKCVGLKFNEYYYDNPLDNLICLFDLISLFKLYKIIVLVNMKLFFNDEEIVEIYKSALHRNINLLILEHGQESKLLEYESKIYIDNDFDEFVLKK</sequence>
<comment type="caution">
    <text evidence="1">The sequence shown here is derived from an EMBL/GenBank/DDBJ whole genome shotgun (WGS) entry which is preliminary data.</text>
</comment>
<proteinExistence type="predicted"/>
<dbReference type="Proteomes" id="UP001301012">
    <property type="component" value="Unassembled WGS sequence"/>
</dbReference>
<evidence type="ECO:0000313" key="1">
    <source>
        <dbReference type="EMBL" id="MDK2563280.1"/>
    </source>
</evidence>
<keyword evidence="2" id="KW-1185">Reference proteome</keyword>
<name>A0ABT7E8M5_9FIRM</name>
<dbReference type="RefSeq" id="WP_284132229.1">
    <property type="nucleotide sequence ID" value="NZ_JASKYM010000002.1"/>
</dbReference>
<accession>A0ABT7E8M5</accession>
<dbReference type="InterPro" id="IPR038600">
    <property type="entry name" value="Csn2_sf"/>
</dbReference>
<reference evidence="1 2" key="1">
    <citation type="submission" date="2023-05" db="EMBL/GenBank/DDBJ databases">
        <title>Rombocin, a short stable natural nisin variant, displays selective antimicrobial activity against Listeria monocytogenes and employs dual mode of action to kill target bacterial strains.</title>
        <authorList>
            <person name="Wambui J."/>
            <person name="Stephan R."/>
            <person name="Kuipers O.P."/>
        </authorList>
    </citation>
    <scope>NUCLEOTIDE SEQUENCE [LARGE SCALE GENOMIC DNA]</scope>
    <source>
        <strain evidence="1 2">RC002</strain>
    </source>
</reference>